<dbReference type="STRING" id="53376.BST25_19140"/>
<evidence type="ECO:0000256" key="1">
    <source>
        <dbReference type="ARBA" id="ARBA00022741"/>
    </source>
</evidence>
<name>A0A1X0DDG2_MYCHE</name>
<dbReference type="Pfam" id="PF00012">
    <property type="entry name" value="HSP70"/>
    <property type="match status" value="1"/>
</dbReference>
<proteinExistence type="predicted"/>
<dbReference type="PANTHER" id="PTHR42749">
    <property type="entry name" value="CELL SHAPE-DETERMINING PROTEIN MREB"/>
    <property type="match status" value="1"/>
</dbReference>
<organism evidence="4 5">
    <name type="scientific">Mycobacterium heidelbergense</name>
    <dbReference type="NCBI Taxonomy" id="53376"/>
    <lineage>
        <taxon>Bacteria</taxon>
        <taxon>Bacillati</taxon>
        <taxon>Actinomycetota</taxon>
        <taxon>Actinomycetes</taxon>
        <taxon>Mycobacteriales</taxon>
        <taxon>Mycobacteriaceae</taxon>
        <taxon>Mycobacterium</taxon>
        <taxon>Mycobacterium simiae complex</taxon>
    </lineage>
</organism>
<keyword evidence="1" id="KW-0547">Nucleotide-binding</keyword>
<dbReference type="RefSeq" id="WP_158084916.1">
    <property type="nucleotide sequence ID" value="NZ_MVHR01000035.1"/>
</dbReference>
<dbReference type="InterPro" id="IPR043129">
    <property type="entry name" value="ATPase_NBD"/>
</dbReference>
<keyword evidence="3" id="KW-0143">Chaperone</keyword>
<dbReference type="InterPro" id="IPR013126">
    <property type="entry name" value="Hsp_70_fam"/>
</dbReference>
<evidence type="ECO:0000313" key="4">
    <source>
        <dbReference type="EMBL" id="ORA70436.1"/>
    </source>
</evidence>
<dbReference type="GO" id="GO:0140662">
    <property type="term" value="F:ATP-dependent protein folding chaperone"/>
    <property type="evidence" value="ECO:0007669"/>
    <property type="project" value="InterPro"/>
</dbReference>
<comment type="caution">
    <text evidence="4">The sequence shown here is derived from an EMBL/GenBank/DDBJ whole genome shotgun (WGS) entry which is preliminary data.</text>
</comment>
<protein>
    <recommendedName>
        <fullName evidence="6">Molecular chaperone</fullName>
    </recommendedName>
</protein>
<evidence type="ECO:0000256" key="3">
    <source>
        <dbReference type="ARBA" id="ARBA00023186"/>
    </source>
</evidence>
<sequence length="369" mass="38455">MYDPLGLSIGTTNLVAARNGNPPVSRRAVLTLYPHCAPKVGLPAENSNLSEPGVLMRGFVERIGDSVALVSADGSAHDPDLLMVEALDAMVLAAGADAASSEISIAVPAYWKPSTVQALRNGLRTHLGFVRSGMAPRLVSDAIAALTAANAELCLAATGVVALLDFGGGGTSATLISLAGDFELISPTMRYAAFSGDEIDHALLLKVFEELGHGSGIDPASTAGVGQLGLLREQCREAKERLSTETVAEFAAELGGRRCSMRLTRDELGDLIQDRLSGFIYAFDDMLARHKKSWADLSAVVTVGGGASIPLVTERLSVYSRRPVVSPSQPAFAAAAGALQVASRGEELDLRTRTSISLLTAAAASEVVD</sequence>
<gene>
    <name evidence="4" type="ORF">BST25_19140</name>
</gene>
<keyword evidence="5" id="KW-1185">Reference proteome</keyword>
<evidence type="ECO:0000313" key="5">
    <source>
        <dbReference type="Proteomes" id="UP000192566"/>
    </source>
</evidence>
<dbReference type="PANTHER" id="PTHR42749:SF1">
    <property type="entry name" value="CELL SHAPE-DETERMINING PROTEIN MREB"/>
    <property type="match status" value="1"/>
</dbReference>
<evidence type="ECO:0008006" key="6">
    <source>
        <dbReference type="Google" id="ProtNLM"/>
    </source>
</evidence>
<dbReference type="AlphaFoldDB" id="A0A1X0DDG2"/>
<evidence type="ECO:0000256" key="2">
    <source>
        <dbReference type="ARBA" id="ARBA00022840"/>
    </source>
</evidence>
<dbReference type="EMBL" id="MVHR01000035">
    <property type="protein sequence ID" value="ORA70436.1"/>
    <property type="molecule type" value="Genomic_DNA"/>
</dbReference>
<dbReference type="GO" id="GO:0005524">
    <property type="term" value="F:ATP binding"/>
    <property type="evidence" value="ECO:0007669"/>
    <property type="project" value="UniProtKB-KW"/>
</dbReference>
<dbReference type="Gene3D" id="3.90.640.10">
    <property type="entry name" value="Actin, Chain A, domain 4"/>
    <property type="match status" value="1"/>
</dbReference>
<dbReference type="SUPFAM" id="SSF53067">
    <property type="entry name" value="Actin-like ATPase domain"/>
    <property type="match status" value="1"/>
</dbReference>
<feature type="non-terminal residue" evidence="4">
    <location>
        <position position="369"/>
    </location>
</feature>
<reference evidence="4 5" key="1">
    <citation type="submission" date="2017-02" db="EMBL/GenBank/DDBJ databases">
        <title>The new phylogeny of genus Mycobacterium.</title>
        <authorList>
            <person name="Tortoli E."/>
            <person name="Trovato A."/>
            <person name="Cirillo D.M."/>
        </authorList>
    </citation>
    <scope>NUCLEOTIDE SEQUENCE [LARGE SCALE GENOMIC DNA]</scope>
    <source>
        <strain evidence="4 5">DSM 44471</strain>
    </source>
</reference>
<keyword evidence="2" id="KW-0067">ATP-binding</keyword>
<dbReference type="OrthoDB" id="5173286at2"/>
<dbReference type="Proteomes" id="UP000192566">
    <property type="component" value="Unassembled WGS sequence"/>
</dbReference>
<dbReference type="Gene3D" id="3.30.420.40">
    <property type="match status" value="2"/>
</dbReference>
<accession>A0A1X0DDG2</accession>